<evidence type="ECO:0000256" key="7">
    <source>
        <dbReference type="ARBA" id="ARBA00022840"/>
    </source>
</evidence>
<feature type="domain" description="ABC transporter" evidence="10">
    <location>
        <begin position="338"/>
        <end position="586"/>
    </location>
</feature>
<protein>
    <submittedName>
        <fullName evidence="11">ABC transporter ATP-binding protein</fullName>
    </submittedName>
</protein>
<evidence type="ECO:0000259" key="10">
    <source>
        <dbReference type="PROSITE" id="PS50893"/>
    </source>
</evidence>
<dbReference type="CDD" id="cd03257">
    <property type="entry name" value="ABC_NikE_OppD_transporters"/>
    <property type="match status" value="2"/>
</dbReference>
<dbReference type="GO" id="GO:0005524">
    <property type="term" value="F:ATP binding"/>
    <property type="evidence" value="ECO:0007669"/>
    <property type="project" value="UniProtKB-KW"/>
</dbReference>
<dbReference type="InterPro" id="IPR050388">
    <property type="entry name" value="ABC_Ni/Peptide_Import"/>
</dbReference>
<keyword evidence="12" id="KW-1185">Reference proteome</keyword>
<proteinExistence type="inferred from homology"/>
<reference evidence="12" key="1">
    <citation type="journal article" date="2019" name="Int. J. Syst. Evol. Microbiol.">
        <title>The Global Catalogue of Microorganisms (GCM) 10K type strain sequencing project: providing services to taxonomists for standard genome sequencing and annotation.</title>
        <authorList>
            <consortium name="The Broad Institute Genomics Platform"/>
            <consortium name="The Broad Institute Genome Sequencing Center for Infectious Disease"/>
            <person name="Wu L."/>
            <person name="Ma J."/>
        </authorList>
    </citation>
    <scope>NUCLEOTIDE SEQUENCE [LARGE SCALE GENOMIC DNA]</scope>
    <source>
        <strain evidence="12">NBRC 112502</strain>
    </source>
</reference>
<dbReference type="EMBL" id="BSOS01000094">
    <property type="protein sequence ID" value="GLR68758.1"/>
    <property type="molecule type" value="Genomic_DNA"/>
</dbReference>
<dbReference type="InterPro" id="IPR003593">
    <property type="entry name" value="AAA+_ATPase"/>
</dbReference>
<sequence>MNAVLRVENLSAALPRGGRDVPIVEGLNLTINAGEMLALVGESGSGKTIAALSIMRLLPPGATLTGGVWLGGQNLALLPESALRRVRGRDAGMVFQNPLAALNPSRTVASQIAEAWRVHNGGGKNTARVLELLGEVGIPNAAARLGDYPHQFSGGQRQRVMLAMALACAPKLLIADEPTSGLDPLIARQIMELIARLRRELNMAVLFVTHDLSVVEAHADAVQMLYAGKSVEWGSAKQFFTHPRHPYSEALLGSIARVGQARLHNIPGSLPEPEARPPGCRFAPRCAHCQPDCEAAFPPPSQFGATTAACFYPRPVQDRHAGVEALPVTAPRRFITQLQVQHLSVRYAGKTGWFGAKAAMPALRDASFSLGRGECLGVVGESGSGKSTLGRAILQMLPYEGQVLLEDTDFAALHGAARCARRRRLQLVFQDPRESMNPRLRIGEIIAEPLRLQGQLPQAALREKVETLLRRVGLNAQLAGLFPGTLSGGQAQRVAIARALAASPDIIVLDEPTSSLDVSTQAMLLNLLKDIAYTDALSYILISHDFAVVSYMADRIAVLHEGRIVELNDTAALIAAPRHAYTAALIAAAPQPRGV</sequence>
<dbReference type="RefSeq" id="WP_284259616.1">
    <property type="nucleotide sequence ID" value="NZ_BSOS01000094.1"/>
</dbReference>
<dbReference type="InterPro" id="IPR003439">
    <property type="entry name" value="ABC_transporter-like_ATP-bd"/>
</dbReference>
<evidence type="ECO:0000256" key="4">
    <source>
        <dbReference type="ARBA" id="ARBA00022475"/>
    </source>
</evidence>
<dbReference type="PROSITE" id="PS50893">
    <property type="entry name" value="ABC_TRANSPORTER_2"/>
    <property type="match status" value="2"/>
</dbReference>
<evidence type="ECO:0000256" key="9">
    <source>
        <dbReference type="ARBA" id="ARBA00023136"/>
    </source>
</evidence>
<dbReference type="Proteomes" id="UP001156641">
    <property type="component" value="Unassembled WGS sequence"/>
</dbReference>
<dbReference type="PANTHER" id="PTHR43297">
    <property type="entry name" value="OLIGOPEPTIDE TRANSPORT ATP-BINDING PROTEIN APPD"/>
    <property type="match status" value="1"/>
</dbReference>
<dbReference type="Pfam" id="PF08352">
    <property type="entry name" value="oligo_HPY"/>
    <property type="match status" value="2"/>
</dbReference>
<evidence type="ECO:0000256" key="8">
    <source>
        <dbReference type="ARBA" id="ARBA00022967"/>
    </source>
</evidence>
<dbReference type="PANTHER" id="PTHR43297:SF14">
    <property type="entry name" value="ATPASE AAA-TYPE CORE DOMAIN-CONTAINING PROTEIN"/>
    <property type="match status" value="1"/>
</dbReference>
<comment type="subcellular location">
    <subcellularLocation>
        <location evidence="1">Cell inner membrane</location>
        <topology evidence="1">Peripheral membrane protein</topology>
    </subcellularLocation>
</comment>
<dbReference type="InterPro" id="IPR013563">
    <property type="entry name" value="Oligopep_ABC_C"/>
</dbReference>
<keyword evidence="4" id="KW-1003">Cell membrane</keyword>
<keyword evidence="9" id="KW-0472">Membrane</keyword>
<evidence type="ECO:0000313" key="12">
    <source>
        <dbReference type="Proteomes" id="UP001156641"/>
    </source>
</evidence>
<evidence type="ECO:0000313" key="11">
    <source>
        <dbReference type="EMBL" id="GLR68758.1"/>
    </source>
</evidence>
<evidence type="ECO:0000256" key="6">
    <source>
        <dbReference type="ARBA" id="ARBA00022741"/>
    </source>
</evidence>
<keyword evidence="7 11" id="KW-0067">ATP-binding</keyword>
<name>A0ABQ6ABS4_9PROT</name>
<keyword evidence="5" id="KW-0997">Cell inner membrane</keyword>
<dbReference type="NCBIfam" id="NF008453">
    <property type="entry name" value="PRK11308.1"/>
    <property type="match status" value="2"/>
</dbReference>
<keyword evidence="8" id="KW-1278">Translocase</keyword>
<accession>A0ABQ6ABS4</accession>
<comment type="caution">
    <text evidence="11">The sequence shown here is derived from an EMBL/GenBank/DDBJ whole genome shotgun (WGS) entry which is preliminary data.</text>
</comment>
<dbReference type="InterPro" id="IPR017871">
    <property type="entry name" value="ABC_transporter-like_CS"/>
</dbReference>
<dbReference type="PROSITE" id="PS00211">
    <property type="entry name" value="ABC_TRANSPORTER_1"/>
    <property type="match status" value="2"/>
</dbReference>
<gene>
    <name evidence="11" type="primary">dppF</name>
    <name evidence="11" type="ORF">GCM10010909_34400</name>
</gene>
<evidence type="ECO:0000256" key="5">
    <source>
        <dbReference type="ARBA" id="ARBA00022519"/>
    </source>
</evidence>
<comment type="similarity">
    <text evidence="2">Belongs to the ABC transporter superfamily.</text>
</comment>
<organism evidence="11 12">
    <name type="scientific">Acidocella aquatica</name>
    <dbReference type="NCBI Taxonomy" id="1922313"/>
    <lineage>
        <taxon>Bacteria</taxon>
        <taxon>Pseudomonadati</taxon>
        <taxon>Pseudomonadota</taxon>
        <taxon>Alphaproteobacteria</taxon>
        <taxon>Acetobacterales</taxon>
        <taxon>Acidocellaceae</taxon>
        <taxon>Acidocella</taxon>
    </lineage>
</organism>
<evidence type="ECO:0000256" key="2">
    <source>
        <dbReference type="ARBA" id="ARBA00005417"/>
    </source>
</evidence>
<dbReference type="Gene3D" id="3.40.50.300">
    <property type="entry name" value="P-loop containing nucleotide triphosphate hydrolases"/>
    <property type="match status" value="2"/>
</dbReference>
<dbReference type="SMART" id="SM00382">
    <property type="entry name" value="AAA"/>
    <property type="match status" value="2"/>
</dbReference>
<keyword evidence="6" id="KW-0547">Nucleotide-binding</keyword>
<keyword evidence="3" id="KW-0813">Transport</keyword>
<dbReference type="SUPFAM" id="SSF52540">
    <property type="entry name" value="P-loop containing nucleoside triphosphate hydrolases"/>
    <property type="match status" value="2"/>
</dbReference>
<feature type="domain" description="ABC transporter" evidence="10">
    <location>
        <begin position="5"/>
        <end position="252"/>
    </location>
</feature>
<evidence type="ECO:0000256" key="1">
    <source>
        <dbReference type="ARBA" id="ARBA00004417"/>
    </source>
</evidence>
<dbReference type="InterPro" id="IPR027417">
    <property type="entry name" value="P-loop_NTPase"/>
</dbReference>
<dbReference type="NCBIfam" id="TIGR01727">
    <property type="entry name" value="oligo_HPY"/>
    <property type="match status" value="1"/>
</dbReference>
<dbReference type="Pfam" id="PF00005">
    <property type="entry name" value="ABC_tran"/>
    <property type="match status" value="2"/>
</dbReference>
<evidence type="ECO:0000256" key="3">
    <source>
        <dbReference type="ARBA" id="ARBA00022448"/>
    </source>
</evidence>